<dbReference type="EMBL" id="LIZX01000253">
    <property type="protein sequence ID" value="KPJ62889.1"/>
    <property type="molecule type" value="Genomic_DNA"/>
</dbReference>
<organism evidence="1 2">
    <name type="scientific">candidate division WOR-1 bacterium DG_54_3</name>
    <dbReference type="NCBI Taxonomy" id="1703775"/>
    <lineage>
        <taxon>Bacteria</taxon>
        <taxon>Bacillati</taxon>
        <taxon>Saganbacteria</taxon>
    </lineage>
</organism>
<dbReference type="InterPro" id="IPR014094">
    <property type="entry name" value="LpoB"/>
</dbReference>
<dbReference type="AlphaFoldDB" id="A0A0S7XLB8"/>
<comment type="caution">
    <text evidence="1">The sequence shown here is derived from an EMBL/GenBank/DDBJ whole genome shotgun (WGS) entry which is preliminary data.</text>
</comment>
<evidence type="ECO:0000313" key="1">
    <source>
        <dbReference type="EMBL" id="KPJ62889.1"/>
    </source>
</evidence>
<name>A0A0S7XLB8_UNCSA</name>
<reference evidence="1 2" key="1">
    <citation type="journal article" date="2015" name="Microbiome">
        <title>Genomic resolution of linkages in carbon, nitrogen, and sulfur cycling among widespread estuary sediment bacteria.</title>
        <authorList>
            <person name="Baker B.J."/>
            <person name="Lazar C.S."/>
            <person name="Teske A.P."/>
            <person name="Dick G.J."/>
        </authorList>
    </citation>
    <scope>NUCLEOTIDE SEQUENCE [LARGE SCALE GENOMIC DNA]</scope>
    <source>
        <strain evidence="1">DG_54_3</strain>
    </source>
</reference>
<feature type="non-terminal residue" evidence="1">
    <location>
        <position position="120"/>
    </location>
</feature>
<dbReference type="Gene3D" id="3.40.50.10610">
    <property type="entry name" value="ABC-type transport auxiliary lipoprotein component"/>
    <property type="match status" value="1"/>
</dbReference>
<dbReference type="PROSITE" id="PS51257">
    <property type="entry name" value="PROKAR_LIPOPROTEIN"/>
    <property type="match status" value="1"/>
</dbReference>
<accession>A0A0S7XLB8</accession>
<protein>
    <recommendedName>
        <fullName evidence="3">Penicillin-binding protein activator LpoB</fullName>
    </recommendedName>
</protein>
<evidence type="ECO:0008006" key="3">
    <source>
        <dbReference type="Google" id="ProtNLM"/>
    </source>
</evidence>
<proteinExistence type="predicted"/>
<sequence>MKKAFIALPVFCLLLACGSSRKVYRIEPETVTDLSGRWNDTDARLVAEEMIADCLSRPWITDFAAAAGAKPVVTVGTIRNKSSEHIDTETFTSDFERELTNSGQVKFVASRGQRDEIRDE</sequence>
<gene>
    <name evidence="1" type="ORF">AMJ44_15015</name>
</gene>
<dbReference type="Proteomes" id="UP000051861">
    <property type="component" value="Unassembled WGS sequence"/>
</dbReference>
<dbReference type="Pfam" id="PF13036">
    <property type="entry name" value="LpoB"/>
    <property type="match status" value="1"/>
</dbReference>
<evidence type="ECO:0000313" key="2">
    <source>
        <dbReference type="Proteomes" id="UP000051861"/>
    </source>
</evidence>